<organism evidence="2 3">
    <name type="scientific">Oldenlandia corymbosa var. corymbosa</name>
    <dbReference type="NCBI Taxonomy" id="529605"/>
    <lineage>
        <taxon>Eukaryota</taxon>
        <taxon>Viridiplantae</taxon>
        <taxon>Streptophyta</taxon>
        <taxon>Embryophyta</taxon>
        <taxon>Tracheophyta</taxon>
        <taxon>Spermatophyta</taxon>
        <taxon>Magnoliopsida</taxon>
        <taxon>eudicotyledons</taxon>
        <taxon>Gunneridae</taxon>
        <taxon>Pentapetalae</taxon>
        <taxon>asterids</taxon>
        <taxon>lamiids</taxon>
        <taxon>Gentianales</taxon>
        <taxon>Rubiaceae</taxon>
        <taxon>Rubioideae</taxon>
        <taxon>Spermacoceae</taxon>
        <taxon>Hedyotis-Oldenlandia complex</taxon>
        <taxon>Oldenlandia</taxon>
    </lineage>
</organism>
<gene>
    <name evidence="2" type="ORF">OLC1_LOCUS23642</name>
</gene>
<dbReference type="InterPro" id="IPR012438">
    <property type="entry name" value="DUF1639"/>
</dbReference>
<proteinExistence type="predicted"/>
<accession>A0AAV1EDE5</accession>
<evidence type="ECO:0000256" key="1">
    <source>
        <dbReference type="SAM" id="MobiDB-lite"/>
    </source>
</evidence>
<protein>
    <submittedName>
        <fullName evidence="2">OLC1v1019011C1</fullName>
    </submittedName>
</protein>
<evidence type="ECO:0000313" key="3">
    <source>
        <dbReference type="Proteomes" id="UP001161247"/>
    </source>
</evidence>
<evidence type="ECO:0000313" key="2">
    <source>
        <dbReference type="EMBL" id="CAI9117601.1"/>
    </source>
</evidence>
<dbReference type="Pfam" id="PF07797">
    <property type="entry name" value="DUF1639"/>
    <property type="match status" value="1"/>
</dbReference>
<sequence length="352" mass="39487">MDRYRRPRSSLYSFGLPDPKNVKWERTKSQASGYPTPCWRDPTRFRKISIMLSSSSSSSSGSRWSQRQLPELGCSLSPQLLPAVQDISKENHSMYGSVTKIKSARSTIAETSGELGNKILNKPLLSLPTEETPIASRGMIFKSPSLSRDVFTFAARKPPSLGIKFPQSAGAASQRPSSHDIHHCASRKSSSFSYGGPPNVCFNVTDKELVAIDILNNRFTIDEKETRKEKCAREGNIVAMKKRDEEEHKQIEDEDAKIQKMGIRSHPNLHQGLNLDKKTYESRIPKVHVQLTPDEIAEDLLALRIGATPQRKSTLIRPARVQGNIDQVNQGTWLEHIETDHYKVPVETVSKV</sequence>
<dbReference type="Proteomes" id="UP001161247">
    <property type="component" value="Chromosome 9"/>
</dbReference>
<dbReference type="AlphaFoldDB" id="A0AAV1EDE5"/>
<feature type="region of interest" description="Disordered" evidence="1">
    <location>
        <begin position="166"/>
        <end position="192"/>
    </location>
</feature>
<dbReference type="EMBL" id="OX459126">
    <property type="protein sequence ID" value="CAI9117601.1"/>
    <property type="molecule type" value="Genomic_DNA"/>
</dbReference>
<keyword evidence="3" id="KW-1185">Reference proteome</keyword>
<name>A0AAV1EDE5_OLDCO</name>
<reference evidence="2" key="1">
    <citation type="submission" date="2023-03" db="EMBL/GenBank/DDBJ databases">
        <authorList>
            <person name="Julca I."/>
        </authorList>
    </citation>
    <scope>NUCLEOTIDE SEQUENCE</scope>
</reference>